<evidence type="ECO:0000313" key="4">
    <source>
        <dbReference type="EMBL" id="MFA0809777.1"/>
    </source>
</evidence>
<feature type="chain" id="PRO_5045179106" description="Tetratricopeptide repeat-containing protein" evidence="3">
    <location>
        <begin position="26"/>
        <end position="698"/>
    </location>
</feature>
<dbReference type="RefSeq" id="WP_371837393.1">
    <property type="nucleotide sequence ID" value="NZ_JBGMEK010000003.1"/>
</dbReference>
<name>A0ABV4NVM4_9GAMM</name>
<organism evidence="4 5">
    <name type="scientific">Microbulbifer epialgicus</name>
    <dbReference type="NCBI Taxonomy" id="393907"/>
    <lineage>
        <taxon>Bacteria</taxon>
        <taxon>Pseudomonadati</taxon>
        <taxon>Pseudomonadota</taxon>
        <taxon>Gammaproteobacteria</taxon>
        <taxon>Cellvibrionales</taxon>
        <taxon>Microbulbiferaceae</taxon>
        <taxon>Microbulbifer</taxon>
    </lineage>
</organism>
<keyword evidence="1" id="KW-0175">Coiled coil</keyword>
<evidence type="ECO:0000256" key="1">
    <source>
        <dbReference type="SAM" id="Coils"/>
    </source>
</evidence>
<sequence length="698" mass="78143">MQYRPLSRALSLTLTLLSVSLPAFGNEVEIAQHENPAEEEEKAGTQKYRQAQDMAYGATLYAYFQGNNFDALSTLLIAKQRDSIKVHGDSAALIEGGISLSFGLHQRAAELFEQLLQADNKNIDTKYRQAAWLKLAELNYLQGDFPKAAVHLEKSGAVQTSSLPLNLALHSQDLSNARQLLENAELSLAQRLLGHINLGAALARSGQLDEAAEAYRTAGALAAEQDEPSEEIQVLADKAHIGAGYALALTEQFTQAQLAFSRVRLQTPWATKALLGLAWSSINNAEYQKGVDALHFLLSKHEHSPAAREARVALPYAYEKQQERNAALTAYSNAASYYQTTLQELQQLQQNLASEPLADARQFGEAQRYGWLQMAQASPLLRDNQHFLLPILQSDKFQLRLSELRDLQQINSVLQGWSDKLPQLHALIDERHQRRSNIIEKYQNAQFDQQLQIGRQQYRRLNDALAQIETERDVLALVKASSRSDSDNISNAAEMLELLRGAEQRYQLLQKHGKGSDYQGETLQRARGILLWQASEEYHHRLWQQRKTLGQLEENLRTGEKQLRKTSIEASRAPQLTELTERLQNTAAQLDDKRAAIAHAATLVEASLRQDIIAELDREQIQINGYLAHTRLAIARLQDASLQESILQPVTDNPQGVNQEETQPLENAIAEEQYSEEAAEVNKPSESTVISSEGDESE</sequence>
<evidence type="ECO:0000256" key="3">
    <source>
        <dbReference type="SAM" id="SignalP"/>
    </source>
</evidence>
<dbReference type="Gene3D" id="1.25.40.10">
    <property type="entry name" value="Tetratricopeptide repeat domain"/>
    <property type="match status" value="2"/>
</dbReference>
<feature type="region of interest" description="Disordered" evidence="2">
    <location>
        <begin position="674"/>
        <end position="698"/>
    </location>
</feature>
<feature type="coiled-coil region" evidence="1">
    <location>
        <begin position="549"/>
        <end position="596"/>
    </location>
</feature>
<protein>
    <recommendedName>
        <fullName evidence="6">Tetratricopeptide repeat-containing protein</fullName>
    </recommendedName>
</protein>
<dbReference type="Proteomes" id="UP001569428">
    <property type="component" value="Unassembled WGS sequence"/>
</dbReference>
<evidence type="ECO:0000313" key="5">
    <source>
        <dbReference type="Proteomes" id="UP001569428"/>
    </source>
</evidence>
<keyword evidence="3" id="KW-0732">Signal</keyword>
<comment type="caution">
    <text evidence="4">The sequence shown here is derived from an EMBL/GenBank/DDBJ whole genome shotgun (WGS) entry which is preliminary data.</text>
</comment>
<proteinExistence type="predicted"/>
<dbReference type="SUPFAM" id="SSF48452">
    <property type="entry name" value="TPR-like"/>
    <property type="match status" value="2"/>
</dbReference>
<accession>A0ABV4NVM4</accession>
<dbReference type="EMBL" id="JBGMEK010000003">
    <property type="protein sequence ID" value="MFA0809777.1"/>
    <property type="molecule type" value="Genomic_DNA"/>
</dbReference>
<dbReference type="InterPro" id="IPR011990">
    <property type="entry name" value="TPR-like_helical_dom_sf"/>
</dbReference>
<reference evidence="4 5" key="1">
    <citation type="submission" date="2024-08" db="EMBL/GenBank/DDBJ databases">
        <authorList>
            <person name="Ishaq N."/>
        </authorList>
    </citation>
    <scope>NUCLEOTIDE SEQUENCE [LARGE SCALE GENOMIC DNA]</scope>
    <source>
        <strain evidence="4 5">DSM 18651</strain>
    </source>
</reference>
<keyword evidence="5" id="KW-1185">Reference proteome</keyword>
<evidence type="ECO:0000256" key="2">
    <source>
        <dbReference type="SAM" id="MobiDB-lite"/>
    </source>
</evidence>
<gene>
    <name evidence="4" type="ORF">ACCI49_02500</name>
</gene>
<feature type="signal peptide" evidence="3">
    <location>
        <begin position="1"/>
        <end position="25"/>
    </location>
</feature>
<evidence type="ECO:0008006" key="6">
    <source>
        <dbReference type="Google" id="ProtNLM"/>
    </source>
</evidence>
<feature type="coiled-coil region" evidence="1">
    <location>
        <begin position="451"/>
        <end position="512"/>
    </location>
</feature>